<sequence>MKKGSLDFVTLVQETEKEIAARQSTVITDSLSWPSWDHPQANHDDNMMKTSFVVAWPDNTVQARDQYVYCLRDQASTGMNRGPTGMIRCSNGMNRGRPGTTGAPPGKY</sequence>
<dbReference type="AlphaFoldDB" id="A0A9D4JFZ5"/>
<dbReference type="Proteomes" id="UP000828390">
    <property type="component" value="Unassembled WGS sequence"/>
</dbReference>
<reference evidence="2" key="1">
    <citation type="journal article" date="2019" name="bioRxiv">
        <title>The Genome of the Zebra Mussel, Dreissena polymorpha: A Resource for Invasive Species Research.</title>
        <authorList>
            <person name="McCartney M.A."/>
            <person name="Auch B."/>
            <person name="Kono T."/>
            <person name="Mallez S."/>
            <person name="Zhang Y."/>
            <person name="Obille A."/>
            <person name="Becker A."/>
            <person name="Abrahante J.E."/>
            <person name="Garbe J."/>
            <person name="Badalamenti J.P."/>
            <person name="Herman A."/>
            <person name="Mangelson H."/>
            <person name="Liachko I."/>
            <person name="Sullivan S."/>
            <person name="Sone E.D."/>
            <person name="Koren S."/>
            <person name="Silverstein K.A.T."/>
            <person name="Beckman K.B."/>
            <person name="Gohl D.M."/>
        </authorList>
    </citation>
    <scope>NUCLEOTIDE SEQUENCE</scope>
    <source>
        <strain evidence="2">Duluth1</strain>
        <tissue evidence="2">Whole animal</tissue>
    </source>
</reference>
<accession>A0A9D4JFZ5</accession>
<comment type="caution">
    <text evidence="2">The sequence shown here is derived from an EMBL/GenBank/DDBJ whole genome shotgun (WGS) entry which is preliminary data.</text>
</comment>
<feature type="compositionally biased region" description="Low complexity" evidence="1">
    <location>
        <begin position="95"/>
        <end position="108"/>
    </location>
</feature>
<reference evidence="2" key="2">
    <citation type="submission" date="2020-11" db="EMBL/GenBank/DDBJ databases">
        <authorList>
            <person name="McCartney M.A."/>
            <person name="Auch B."/>
            <person name="Kono T."/>
            <person name="Mallez S."/>
            <person name="Becker A."/>
            <person name="Gohl D.M."/>
            <person name="Silverstein K.A.T."/>
            <person name="Koren S."/>
            <person name="Bechman K.B."/>
            <person name="Herman A."/>
            <person name="Abrahante J.E."/>
            <person name="Garbe J."/>
        </authorList>
    </citation>
    <scope>NUCLEOTIDE SEQUENCE</scope>
    <source>
        <strain evidence="2">Duluth1</strain>
        <tissue evidence="2">Whole animal</tissue>
    </source>
</reference>
<evidence type="ECO:0000313" key="3">
    <source>
        <dbReference type="Proteomes" id="UP000828390"/>
    </source>
</evidence>
<feature type="region of interest" description="Disordered" evidence="1">
    <location>
        <begin position="80"/>
        <end position="108"/>
    </location>
</feature>
<dbReference type="EMBL" id="JAIWYP010000006">
    <property type="protein sequence ID" value="KAH3806302.1"/>
    <property type="molecule type" value="Genomic_DNA"/>
</dbReference>
<keyword evidence="3" id="KW-1185">Reference proteome</keyword>
<name>A0A9D4JFZ5_DREPO</name>
<protein>
    <submittedName>
        <fullName evidence="2">Uncharacterized protein</fullName>
    </submittedName>
</protein>
<proteinExistence type="predicted"/>
<evidence type="ECO:0000256" key="1">
    <source>
        <dbReference type="SAM" id="MobiDB-lite"/>
    </source>
</evidence>
<evidence type="ECO:0000313" key="2">
    <source>
        <dbReference type="EMBL" id="KAH3806302.1"/>
    </source>
</evidence>
<gene>
    <name evidence="2" type="ORF">DPMN_134621</name>
</gene>
<organism evidence="2 3">
    <name type="scientific">Dreissena polymorpha</name>
    <name type="common">Zebra mussel</name>
    <name type="synonym">Mytilus polymorpha</name>
    <dbReference type="NCBI Taxonomy" id="45954"/>
    <lineage>
        <taxon>Eukaryota</taxon>
        <taxon>Metazoa</taxon>
        <taxon>Spiralia</taxon>
        <taxon>Lophotrochozoa</taxon>
        <taxon>Mollusca</taxon>
        <taxon>Bivalvia</taxon>
        <taxon>Autobranchia</taxon>
        <taxon>Heteroconchia</taxon>
        <taxon>Euheterodonta</taxon>
        <taxon>Imparidentia</taxon>
        <taxon>Neoheterodontei</taxon>
        <taxon>Myida</taxon>
        <taxon>Dreissenoidea</taxon>
        <taxon>Dreissenidae</taxon>
        <taxon>Dreissena</taxon>
    </lineage>
</organism>